<gene>
    <name evidence="1" type="ordered locus">PCC8801_0901</name>
</gene>
<organism evidence="1 2">
    <name type="scientific">Rippkaea orientalis (strain PCC 8801 / RF-1)</name>
    <name type="common">Cyanothece sp. (strain PCC 8801)</name>
    <dbReference type="NCBI Taxonomy" id="41431"/>
    <lineage>
        <taxon>Bacteria</taxon>
        <taxon>Bacillati</taxon>
        <taxon>Cyanobacteriota</taxon>
        <taxon>Cyanophyceae</taxon>
        <taxon>Oscillatoriophycideae</taxon>
        <taxon>Chroococcales</taxon>
        <taxon>Aphanothecaceae</taxon>
        <taxon>Rippkaea</taxon>
        <taxon>Rippkaea orientalis</taxon>
    </lineage>
</organism>
<dbReference type="Proteomes" id="UP000008204">
    <property type="component" value="Chromosome"/>
</dbReference>
<dbReference type="RefSeq" id="WP_012594253.1">
    <property type="nucleotide sequence ID" value="NC_011726.1"/>
</dbReference>
<evidence type="ECO:0000313" key="1">
    <source>
        <dbReference type="EMBL" id="ACK64978.1"/>
    </source>
</evidence>
<dbReference type="InterPro" id="IPR031325">
    <property type="entry name" value="RHS_repeat"/>
</dbReference>
<dbReference type="STRING" id="41431.PCC8801_0901"/>
<proteinExistence type="predicted"/>
<keyword evidence="2" id="KW-1185">Reference proteome</keyword>
<dbReference type="KEGG" id="cyp:PCC8801_0901"/>
<dbReference type="InterPro" id="IPR006530">
    <property type="entry name" value="YD"/>
</dbReference>
<evidence type="ECO:0000313" key="2">
    <source>
        <dbReference type="Proteomes" id="UP000008204"/>
    </source>
</evidence>
<dbReference type="Gene3D" id="2.180.10.10">
    <property type="entry name" value="RHS repeat-associated core"/>
    <property type="match status" value="1"/>
</dbReference>
<sequence length="146" mass="16930">MIISQKDRLNSKLRIKVAISPPPKKDKYFYDANGLLIKSVNRRGQEIAYEYNDKYQITKETHSDGSIIEYEYGATDGLLTFISRDNTGKTTRFEFDEAKNESSIIHHSGFVHSYRFDELGRKTQIIFQDGTKYLNKINDKLGRVLI</sequence>
<name>B7JZN5_RIPO1</name>
<dbReference type="AlphaFoldDB" id="B7JZN5"/>
<protein>
    <submittedName>
        <fullName evidence="1">YD repeat protein</fullName>
    </submittedName>
</protein>
<dbReference type="HOGENOM" id="CLU_163217_0_0_3"/>
<dbReference type="EMBL" id="CP001287">
    <property type="protein sequence ID" value="ACK64978.1"/>
    <property type="molecule type" value="Genomic_DNA"/>
</dbReference>
<dbReference type="Pfam" id="PF05593">
    <property type="entry name" value="RHS_repeat"/>
    <property type="match status" value="1"/>
</dbReference>
<reference evidence="2" key="1">
    <citation type="journal article" date="2011" name="MBio">
        <title>Novel metabolic attributes of the genus Cyanothece, comprising a group of unicellular nitrogen-fixing Cyanobacteria.</title>
        <authorList>
            <person name="Bandyopadhyay A."/>
            <person name="Elvitigala T."/>
            <person name="Welsh E."/>
            <person name="Stockel J."/>
            <person name="Liberton M."/>
            <person name="Min H."/>
            <person name="Sherman L.A."/>
            <person name="Pakrasi H.B."/>
        </authorList>
    </citation>
    <scope>NUCLEOTIDE SEQUENCE [LARGE SCALE GENOMIC DNA]</scope>
    <source>
        <strain evidence="2">PCC 8801</strain>
    </source>
</reference>
<accession>B7JZN5</accession>
<dbReference type="eggNOG" id="COG3209">
    <property type="taxonomic scope" value="Bacteria"/>
</dbReference>
<dbReference type="NCBIfam" id="TIGR01643">
    <property type="entry name" value="YD_repeat_2x"/>
    <property type="match status" value="1"/>
</dbReference>